<evidence type="ECO:0000313" key="1">
    <source>
        <dbReference type="EMBL" id="KGU54869.1"/>
    </source>
</evidence>
<sequence>MIQEESGERGWLINKGKWLVALELTLPETFTNEDGPPVLLIESANLTLDRLAAIMLGESGEEASKISGIVEVFEEMVDQFPQREEMSIAAVRTQLWK</sequence>
<accession>A0AB34QAK0</accession>
<comment type="caution">
    <text evidence="1">The sequence shown here is derived from an EMBL/GenBank/DDBJ whole genome shotgun (WGS) entry which is preliminary data.</text>
</comment>
<proteinExistence type="predicted"/>
<protein>
    <recommendedName>
        <fullName evidence="3">Pyrroloquinoline quinone biosynthesis protein PqqD</fullName>
    </recommendedName>
</protein>
<gene>
    <name evidence="1" type="ORF">NY98_04990</name>
</gene>
<name>A0AB34QAK0_XANCI</name>
<dbReference type="Proteomes" id="UP000030585">
    <property type="component" value="Unassembled WGS sequence"/>
</dbReference>
<evidence type="ECO:0000313" key="2">
    <source>
        <dbReference type="Proteomes" id="UP000030585"/>
    </source>
</evidence>
<dbReference type="RefSeq" id="WP_046735769.1">
    <property type="nucleotide sequence ID" value="NZ_CP012051.1"/>
</dbReference>
<reference evidence="2" key="1">
    <citation type="submission" date="2015-04" db="EMBL/GenBank/DDBJ databases">
        <title>Genome sequencing of pathogens of bean.</title>
        <authorList>
            <person name="Harrison J."/>
            <person name="Aritua V."/>
            <person name="Sapp M."/>
            <person name="Smith J."/>
            <person name="Studholme D.J."/>
        </authorList>
    </citation>
    <scope>NUCLEOTIDE SEQUENCE [LARGE SCALE GENOMIC DNA]</scope>
    <source>
        <strain evidence="2">NCPPB 1058</strain>
    </source>
</reference>
<dbReference type="AlphaFoldDB" id="A0AB34QAK0"/>
<organism evidence="1 2">
    <name type="scientific">Xanthomonas citri pv. fuscans</name>
    <dbReference type="NCBI Taxonomy" id="366649"/>
    <lineage>
        <taxon>Bacteria</taxon>
        <taxon>Pseudomonadati</taxon>
        <taxon>Pseudomonadota</taxon>
        <taxon>Gammaproteobacteria</taxon>
        <taxon>Lysobacterales</taxon>
        <taxon>Lysobacteraceae</taxon>
        <taxon>Xanthomonas</taxon>
    </lineage>
</organism>
<dbReference type="EMBL" id="JSEY02000091">
    <property type="protein sequence ID" value="KGU54869.1"/>
    <property type="molecule type" value="Genomic_DNA"/>
</dbReference>
<evidence type="ECO:0008006" key="3">
    <source>
        <dbReference type="Google" id="ProtNLM"/>
    </source>
</evidence>